<protein>
    <submittedName>
        <fullName evidence="1">Uncharacterized protein</fullName>
    </submittedName>
</protein>
<proteinExistence type="predicted"/>
<dbReference type="EMBL" id="JAFLRD010000010">
    <property type="protein sequence ID" value="MBO0416532.1"/>
    <property type="molecule type" value="Genomic_DNA"/>
</dbReference>
<keyword evidence="2" id="KW-1185">Reference proteome</keyword>
<accession>A0ABS3GNE3</accession>
<gene>
    <name evidence="1" type="ORF">J1C50_13545</name>
</gene>
<dbReference type="RefSeq" id="WP_200122892.1">
    <property type="nucleotide sequence ID" value="NZ_JAEILV010000009.1"/>
</dbReference>
<sequence length="107" mass="11897">MDAELKRLLELSAKAMEVDGLAWVSSCQSFYFDDPVTGREAWRPDDRDGQSRRLQVKLQIDTRQGDKEIKAFNGCYCCAVVKIGDDAAAAMRRAVLEVAAQVGEVLE</sequence>
<organism evidence="1 2">
    <name type="scientific">Chromobacterium haemolyticum</name>
    <dbReference type="NCBI Taxonomy" id="394935"/>
    <lineage>
        <taxon>Bacteria</taxon>
        <taxon>Pseudomonadati</taxon>
        <taxon>Pseudomonadota</taxon>
        <taxon>Betaproteobacteria</taxon>
        <taxon>Neisseriales</taxon>
        <taxon>Chromobacteriaceae</taxon>
        <taxon>Chromobacterium</taxon>
    </lineage>
</organism>
<dbReference type="Proteomes" id="UP000664349">
    <property type="component" value="Unassembled WGS sequence"/>
</dbReference>
<evidence type="ECO:0000313" key="2">
    <source>
        <dbReference type="Proteomes" id="UP000664349"/>
    </source>
</evidence>
<reference evidence="1 2" key="1">
    <citation type="submission" date="2021-03" db="EMBL/GenBank/DDBJ databases">
        <title>First Case of infection caused by Chromobacterium haemolyticum derived from water in China.</title>
        <authorList>
            <person name="Chen J."/>
            <person name="Liu C."/>
        </authorList>
    </citation>
    <scope>NUCLEOTIDE SEQUENCE [LARGE SCALE GENOMIC DNA]</scope>
    <source>
        <strain evidence="1 2">WJ-5</strain>
    </source>
</reference>
<evidence type="ECO:0000313" key="1">
    <source>
        <dbReference type="EMBL" id="MBO0416532.1"/>
    </source>
</evidence>
<name>A0ABS3GNE3_9NEIS</name>
<comment type="caution">
    <text evidence="1">The sequence shown here is derived from an EMBL/GenBank/DDBJ whole genome shotgun (WGS) entry which is preliminary data.</text>
</comment>